<sequence length="50" mass="5346">MATGIGRNISRYICRSDCFVYPIGSGKPLMACGRGTMDALTNGLLYAKCV</sequence>
<proteinExistence type="predicted"/>
<gene>
    <name evidence="1" type="ORF">HMPREF3293_01230</name>
</gene>
<evidence type="ECO:0000313" key="1">
    <source>
        <dbReference type="EMBL" id="KXK65938.1"/>
    </source>
</evidence>
<evidence type="ECO:0000313" key="2">
    <source>
        <dbReference type="Proteomes" id="UP000070366"/>
    </source>
</evidence>
<protein>
    <submittedName>
        <fullName evidence="1">Uncharacterized protein</fullName>
    </submittedName>
</protein>
<reference evidence="1 2" key="1">
    <citation type="submission" date="2016-02" db="EMBL/GenBank/DDBJ databases">
        <authorList>
            <person name="Wen L."/>
            <person name="He K."/>
            <person name="Yang H."/>
        </authorList>
    </citation>
    <scope>NUCLEOTIDE SEQUENCE [LARGE SCALE GENOMIC DNA]</scope>
    <source>
        <strain evidence="1 2">DSM 22607</strain>
    </source>
</reference>
<accession>A0A136Q5H5</accession>
<dbReference type="STRING" id="626937.HMPREF3293_01230"/>
<comment type="caution">
    <text evidence="1">The sequence shown here is derived from an EMBL/GenBank/DDBJ whole genome shotgun (WGS) entry which is preliminary data.</text>
</comment>
<dbReference type="AlphaFoldDB" id="A0A136Q5H5"/>
<dbReference type="Proteomes" id="UP000070366">
    <property type="component" value="Unassembled WGS sequence"/>
</dbReference>
<keyword evidence="2" id="KW-1185">Reference proteome</keyword>
<organism evidence="1 2">
    <name type="scientific">Christensenella minuta</name>
    <dbReference type="NCBI Taxonomy" id="626937"/>
    <lineage>
        <taxon>Bacteria</taxon>
        <taxon>Bacillati</taxon>
        <taxon>Bacillota</taxon>
        <taxon>Clostridia</taxon>
        <taxon>Christensenellales</taxon>
        <taxon>Christensenellaceae</taxon>
        <taxon>Christensenella</taxon>
    </lineage>
</organism>
<name>A0A136Q5H5_9FIRM</name>
<dbReference type="EMBL" id="LSZW01000054">
    <property type="protein sequence ID" value="KXK65938.1"/>
    <property type="molecule type" value="Genomic_DNA"/>
</dbReference>